<dbReference type="Proteomes" id="UP001201980">
    <property type="component" value="Unassembled WGS sequence"/>
</dbReference>
<dbReference type="PANTHER" id="PTHR42061:SF6">
    <property type="entry name" value="ENDO-CHITOSANASE"/>
    <property type="match status" value="1"/>
</dbReference>
<feature type="chain" id="PRO_5041768743" description="Endo-chitosanase" evidence="10">
    <location>
        <begin position="24"/>
        <end position="289"/>
    </location>
</feature>
<keyword evidence="5 10" id="KW-0732">Signal</keyword>
<comment type="catalytic activity">
    <reaction evidence="1 10">
        <text>Endohydrolysis of beta-(1-&gt;4)-linkages between D-glucosamine residues in a partly acetylated chitosan.</text>
        <dbReference type="EC" id="3.2.1.132"/>
    </reaction>
</comment>
<comment type="subcellular location">
    <subcellularLocation>
        <location evidence="2 10">Secreted</location>
    </subcellularLocation>
</comment>
<comment type="similarity">
    <text evidence="3 10">Belongs to the glycosyl hydrolase 75 family.</text>
</comment>
<dbReference type="InterPro" id="IPR009939">
    <property type="entry name" value="Chitosanase_fungal"/>
</dbReference>
<dbReference type="GO" id="GO:0016977">
    <property type="term" value="F:chitosanase activity"/>
    <property type="evidence" value="ECO:0007669"/>
    <property type="project" value="UniProtKB-EC"/>
</dbReference>
<evidence type="ECO:0000256" key="5">
    <source>
        <dbReference type="ARBA" id="ARBA00022729"/>
    </source>
</evidence>
<evidence type="ECO:0000256" key="1">
    <source>
        <dbReference type="ARBA" id="ARBA00000405"/>
    </source>
</evidence>
<dbReference type="AlphaFoldDB" id="A0AAD5WT01"/>
<reference evidence="11" key="1">
    <citation type="submission" date="2022-07" db="EMBL/GenBank/DDBJ databases">
        <title>Draft genome sequence of Zalerion maritima ATCC 34329, a (micro)plastics degrading marine fungus.</title>
        <authorList>
            <person name="Paco A."/>
            <person name="Goncalves M.F.M."/>
            <person name="Rocha-Santos T.A.P."/>
            <person name="Alves A."/>
        </authorList>
    </citation>
    <scope>NUCLEOTIDE SEQUENCE</scope>
    <source>
        <strain evidence="11">ATCC 34329</strain>
    </source>
</reference>
<keyword evidence="7" id="KW-0119">Carbohydrate metabolism</keyword>
<evidence type="ECO:0000256" key="8">
    <source>
        <dbReference type="ARBA" id="ARBA00023295"/>
    </source>
</evidence>
<keyword evidence="6 10" id="KW-0378">Hydrolase</keyword>
<keyword evidence="8 10" id="KW-0326">Glycosidase</keyword>
<evidence type="ECO:0000313" key="11">
    <source>
        <dbReference type="EMBL" id="KAJ2903118.1"/>
    </source>
</evidence>
<keyword evidence="4" id="KW-0964">Secreted</keyword>
<dbReference type="PANTHER" id="PTHR42061">
    <property type="entry name" value="ENDO-CHITOSANASE"/>
    <property type="match status" value="1"/>
</dbReference>
<evidence type="ECO:0000256" key="10">
    <source>
        <dbReference type="RuleBase" id="RU361208"/>
    </source>
</evidence>
<evidence type="ECO:0000313" key="12">
    <source>
        <dbReference type="Proteomes" id="UP001201980"/>
    </source>
</evidence>
<gene>
    <name evidence="11" type="ORF">MKZ38_010382</name>
</gene>
<evidence type="ECO:0000256" key="6">
    <source>
        <dbReference type="ARBA" id="ARBA00022801"/>
    </source>
</evidence>
<organism evidence="11 12">
    <name type="scientific">Zalerion maritima</name>
    <dbReference type="NCBI Taxonomy" id="339359"/>
    <lineage>
        <taxon>Eukaryota</taxon>
        <taxon>Fungi</taxon>
        <taxon>Dikarya</taxon>
        <taxon>Ascomycota</taxon>
        <taxon>Pezizomycotina</taxon>
        <taxon>Sordariomycetes</taxon>
        <taxon>Lulworthiomycetidae</taxon>
        <taxon>Lulworthiales</taxon>
        <taxon>Lulworthiaceae</taxon>
        <taxon>Zalerion</taxon>
    </lineage>
</organism>
<dbReference type="EMBL" id="JAKWBI020000090">
    <property type="protein sequence ID" value="KAJ2903118.1"/>
    <property type="molecule type" value="Genomic_DNA"/>
</dbReference>
<feature type="signal peptide" evidence="10">
    <location>
        <begin position="1"/>
        <end position="23"/>
    </location>
</feature>
<dbReference type="EC" id="3.2.1.132" evidence="10"/>
<proteinExistence type="inferred from homology"/>
<sequence>MAPKHLFVPFVIALSQLPQSTTGREIPDTLRSFYDSIISEKSCSNKLADGFYSTEEGSDNFDYCGDYLDEFDVIYISGKGNALTNMDVDCDGAYNKTTDDGRCGSSTDTQGQTSFQYEFEEYDLGLTDLDANVHPYVVFGNVGDTEGFAEYDPKWDGVEPLSLIAVVCNNKLVYGIWGDYNGDDGDKSLVGEASISLATLCYGDNITGGNGHDEDDVLYIAFVGTDAVPGAQGANWTAGDPEIFEDSIADLGDQLVSRITGSASGVWRQSTVYCATVGAIVAVMLSNFM</sequence>
<dbReference type="GO" id="GO:0005576">
    <property type="term" value="C:extracellular region"/>
    <property type="evidence" value="ECO:0007669"/>
    <property type="project" value="UniProtKB-SubCell"/>
</dbReference>
<keyword evidence="12" id="KW-1185">Reference proteome</keyword>
<protein>
    <recommendedName>
        <fullName evidence="10">Endo-chitosanase</fullName>
        <ecNumber evidence="10">3.2.1.132</ecNumber>
    </recommendedName>
</protein>
<dbReference type="Pfam" id="PF07335">
    <property type="entry name" value="Glyco_hydro_75"/>
    <property type="match status" value="1"/>
</dbReference>
<comment type="caution">
    <text evidence="11">The sequence shown here is derived from an EMBL/GenBank/DDBJ whole genome shotgun (WGS) entry which is preliminary data.</text>
</comment>
<evidence type="ECO:0000256" key="7">
    <source>
        <dbReference type="ARBA" id="ARBA00023277"/>
    </source>
</evidence>
<name>A0AAD5WT01_9PEZI</name>
<dbReference type="GO" id="GO:0000272">
    <property type="term" value="P:polysaccharide catabolic process"/>
    <property type="evidence" value="ECO:0007669"/>
    <property type="project" value="UniProtKB-KW"/>
</dbReference>
<comment type="function">
    <text evidence="10">Chitosanase catalyzing the endo-type cleavage of chitosan, the deacylated form of chitin. Chitosanase may be crucial in the degradation of the deacetylated portion of chitin in the fungal cell wall.</text>
</comment>
<evidence type="ECO:0000256" key="9">
    <source>
        <dbReference type="ARBA" id="ARBA00023326"/>
    </source>
</evidence>
<accession>A0AAD5WT01</accession>
<keyword evidence="9 10" id="KW-0624">Polysaccharide degradation</keyword>
<evidence type="ECO:0000256" key="4">
    <source>
        <dbReference type="ARBA" id="ARBA00022525"/>
    </source>
</evidence>
<evidence type="ECO:0000256" key="3">
    <source>
        <dbReference type="ARBA" id="ARBA00007799"/>
    </source>
</evidence>
<evidence type="ECO:0000256" key="2">
    <source>
        <dbReference type="ARBA" id="ARBA00004613"/>
    </source>
</evidence>